<dbReference type="EMBL" id="CP018911">
    <property type="protein sequence ID" value="AZU05013.1"/>
    <property type="molecule type" value="Genomic_DNA"/>
</dbReference>
<dbReference type="KEGG" id="gak:X907_2499"/>
<keyword evidence="3" id="KW-1185">Reference proteome</keyword>
<name>A0A3T0ECK2_9PROT</name>
<feature type="chain" id="PRO_5019562229" description="Transporter" evidence="1">
    <location>
        <begin position="27"/>
        <end position="232"/>
    </location>
</feature>
<dbReference type="AlphaFoldDB" id="A0A3T0ECK2"/>
<dbReference type="Proteomes" id="UP000286954">
    <property type="component" value="Chromosome"/>
</dbReference>
<evidence type="ECO:0000313" key="3">
    <source>
        <dbReference type="Proteomes" id="UP000286954"/>
    </source>
</evidence>
<sequence length="232" mass="25002">MSSMRSFLFTLIAAASGISMSSAALANGGPYAVDDAGVATPGKFKLESWTSWASNGDQVLYLVSPGYVFEALPFVEFELTLERRRTDGEWATTFAPAAKIAFRDIEEHGVGLALSVGSGHAGVIRNADTIYAVVPLSLPVNERLNLHFNAGVERDLTENETAGVWGMAAQVMAHDRLELIGEVFGSEGNRPGWQAGIRPFLFDGNVALDIVYGRNLDGERANWLTVGFAVEF</sequence>
<protein>
    <recommendedName>
        <fullName evidence="4">Transporter</fullName>
    </recommendedName>
</protein>
<evidence type="ECO:0008006" key="4">
    <source>
        <dbReference type="Google" id="ProtNLM"/>
    </source>
</evidence>
<keyword evidence="1" id="KW-0732">Signal</keyword>
<gene>
    <name evidence="2" type="ORF">X907_2499</name>
</gene>
<accession>A0A3T0ECK2</accession>
<proteinExistence type="predicted"/>
<evidence type="ECO:0000256" key="1">
    <source>
        <dbReference type="SAM" id="SignalP"/>
    </source>
</evidence>
<evidence type="ECO:0000313" key="2">
    <source>
        <dbReference type="EMBL" id="AZU05013.1"/>
    </source>
</evidence>
<reference evidence="2 3" key="1">
    <citation type="submission" date="2016-12" db="EMBL/GenBank/DDBJ databases">
        <title>The genome of dimorphic prosthecate Glycocaulis alkaliphilus 6b-8t, isolated from crude oil dictates its adaptability in petroleum environments.</title>
        <authorList>
            <person name="Wu X.-L."/>
            <person name="Geng S."/>
        </authorList>
    </citation>
    <scope>NUCLEOTIDE SEQUENCE [LARGE SCALE GENOMIC DNA]</scope>
    <source>
        <strain evidence="2 3">6B-8</strain>
    </source>
</reference>
<feature type="signal peptide" evidence="1">
    <location>
        <begin position="1"/>
        <end position="26"/>
    </location>
</feature>
<organism evidence="2 3">
    <name type="scientific">Glycocaulis alkaliphilus</name>
    <dbReference type="NCBI Taxonomy" id="1434191"/>
    <lineage>
        <taxon>Bacteria</taxon>
        <taxon>Pseudomonadati</taxon>
        <taxon>Pseudomonadota</taxon>
        <taxon>Alphaproteobacteria</taxon>
        <taxon>Maricaulales</taxon>
        <taxon>Maricaulaceae</taxon>
        <taxon>Glycocaulis</taxon>
    </lineage>
</organism>